<gene>
    <name evidence="1" type="ORF">FOMPIDRAFT_93638</name>
</gene>
<protein>
    <submittedName>
        <fullName evidence="1">Uncharacterized protein</fullName>
    </submittedName>
</protein>
<dbReference type="InParanoid" id="S8F1A8"/>
<organism evidence="1 2">
    <name type="scientific">Fomitopsis schrenkii</name>
    <name type="common">Brown rot fungus</name>
    <dbReference type="NCBI Taxonomy" id="2126942"/>
    <lineage>
        <taxon>Eukaryota</taxon>
        <taxon>Fungi</taxon>
        <taxon>Dikarya</taxon>
        <taxon>Basidiomycota</taxon>
        <taxon>Agaricomycotina</taxon>
        <taxon>Agaricomycetes</taxon>
        <taxon>Polyporales</taxon>
        <taxon>Fomitopsis</taxon>
    </lineage>
</organism>
<sequence>MALTDADKTTFISFLRIAFRSYVAALKDGIRMESIAIPQLIWSPLPAQLVTYALHIAKVMARAYMNPVDIPCTAEEIMAHQVAVALESSSAPAIYRDPNGVILAWYCPGGIPAGVQQIMLAQGDTLNPVLEKEGMKGKACW</sequence>
<evidence type="ECO:0000313" key="2">
    <source>
        <dbReference type="Proteomes" id="UP000015241"/>
    </source>
</evidence>
<keyword evidence="2" id="KW-1185">Reference proteome</keyword>
<dbReference type="HOGENOM" id="CLU_1825319_0_0_1"/>
<dbReference type="AlphaFoldDB" id="S8F1A8"/>
<dbReference type="EMBL" id="KE504348">
    <property type="protein sequence ID" value="EPS92794.1"/>
    <property type="molecule type" value="Genomic_DNA"/>
</dbReference>
<evidence type="ECO:0000313" key="1">
    <source>
        <dbReference type="EMBL" id="EPS92794.1"/>
    </source>
</evidence>
<accession>S8F1A8</accession>
<reference evidence="1 2" key="1">
    <citation type="journal article" date="2012" name="Science">
        <title>The Paleozoic origin of enzymatic lignin decomposition reconstructed from 31 fungal genomes.</title>
        <authorList>
            <person name="Floudas D."/>
            <person name="Binder M."/>
            <person name="Riley R."/>
            <person name="Barry K."/>
            <person name="Blanchette R.A."/>
            <person name="Henrissat B."/>
            <person name="Martinez A.T."/>
            <person name="Otillar R."/>
            <person name="Spatafora J.W."/>
            <person name="Yadav J.S."/>
            <person name="Aerts A."/>
            <person name="Benoit I."/>
            <person name="Boyd A."/>
            <person name="Carlson A."/>
            <person name="Copeland A."/>
            <person name="Coutinho P.M."/>
            <person name="de Vries R.P."/>
            <person name="Ferreira P."/>
            <person name="Findley K."/>
            <person name="Foster B."/>
            <person name="Gaskell J."/>
            <person name="Glotzer D."/>
            <person name="Gorecki P."/>
            <person name="Heitman J."/>
            <person name="Hesse C."/>
            <person name="Hori C."/>
            <person name="Igarashi K."/>
            <person name="Jurgens J.A."/>
            <person name="Kallen N."/>
            <person name="Kersten P."/>
            <person name="Kohler A."/>
            <person name="Kuees U."/>
            <person name="Kumar T.K.A."/>
            <person name="Kuo A."/>
            <person name="LaButti K."/>
            <person name="Larrondo L.F."/>
            <person name="Lindquist E."/>
            <person name="Ling A."/>
            <person name="Lombard V."/>
            <person name="Lucas S."/>
            <person name="Lundell T."/>
            <person name="Martin R."/>
            <person name="McLaughlin D.J."/>
            <person name="Morgenstern I."/>
            <person name="Morin E."/>
            <person name="Murat C."/>
            <person name="Nagy L.G."/>
            <person name="Nolan M."/>
            <person name="Ohm R.A."/>
            <person name="Patyshakuliyeva A."/>
            <person name="Rokas A."/>
            <person name="Ruiz-Duenas F.J."/>
            <person name="Sabat G."/>
            <person name="Salamov A."/>
            <person name="Samejima M."/>
            <person name="Schmutz J."/>
            <person name="Slot J.C."/>
            <person name="St John F."/>
            <person name="Stenlid J."/>
            <person name="Sun H."/>
            <person name="Sun S."/>
            <person name="Syed K."/>
            <person name="Tsang A."/>
            <person name="Wiebenga A."/>
            <person name="Young D."/>
            <person name="Pisabarro A."/>
            <person name="Eastwood D.C."/>
            <person name="Martin F."/>
            <person name="Cullen D."/>
            <person name="Grigoriev I.V."/>
            <person name="Hibbett D.S."/>
        </authorList>
    </citation>
    <scope>NUCLEOTIDE SEQUENCE</scope>
    <source>
        <strain evidence="2">FP-58527</strain>
    </source>
</reference>
<dbReference type="Proteomes" id="UP000015241">
    <property type="component" value="Unassembled WGS sequence"/>
</dbReference>
<proteinExistence type="predicted"/>
<name>S8F1A8_FOMSC</name>